<feature type="coiled-coil region" evidence="2">
    <location>
        <begin position="535"/>
        <end position="569"/>
    </location>
</feature>
<feature type="compositionally biased region" description="Basic and acidic residues" evidence="3">
    <location>
        <begin position="54"/>
        <end position="68"/>
    </location>
</feature>
<evidence type="ECO:0000256" key="1">
    <source>
        <dbReference type="ARBA" id="ARBA00005271"/>
    </source>
</evidence>
<feature type="compositionally biased region" description="Polar residues" evidence="3">
    <location>
        <begin position="634"/>
        <end position="646"/>
    </location>
</feature>
<comment type="similarity">
    <text evidence="1">Belongs to the formin homology family. Cappuccino subfamily.</text>
</comment>
<feature type="region of interest" description="Disordered" evidence="3">
    <location>
        <begin position="1"/>
        <end position="68"/>
    </location>
</feature>
<evidence type="ECO:0000256" key="3">
    <source>
        <dbReference type="SAM" id="MobiDB-lite"/>
    </source>
</evidence>
<feature type="compositionally biased region" description="Basic and acidic residues" evidence="3">
    <location>
        <begin position="581"/>
        <end position="599"/>
    </location>
</feature>
<dbReference type="STRING" id="195883.A0A482WJI2"/>
<protein>
    <recommendedName>
        <fullName evidence="4">FH2 domain-containing protein</fullName>
    </recommendedName>
</protein>
<gene>
    <name evidence="5" type="ORF">LSTR_LSTR010146</name>
</gene>
<dbReference type="Proteomes" id="UP000291343">
    <property type="component" value="Unassembled WGS sequence"/>
</dbReference>
<accession>A0A482WJI2</accession>
<feature type="region of interest" description="Disordered" evidence="3">
    <location>
        <begin position="581"/>
        <end position="964"/>
    </location>
</feature>
<evidence type="ECO:0000313" key="5">
    <source>
        <dbReference type="EMBL" id="RZF33490.1"/>
    </source>
</evidence>
<sequence>MKVFSPNKEERRRRRAETATDIDACVPPPQNGPGRQRATSPGVEQGPEDDDEHVEDRGYREDGAASDCDHDVSCSFSDFLYWRVEPLVLSGCEGVIEVGVMGNLQGSDAKKAAGGKGGGQTKAKGKKSPVRELFKHQGIKKGKEQVGSSVGDLAVGTAGDGEVIVTTDSWRHAKELQQQNQRTTLHEQAGPSSNLREDLVVGASAPADSNTSSEESVFTDPLLTPLCGSDYSDGKECGQICPHAAASEELSVAVSRESIVGDEDDSVTLKMDSEDDELTPTVGRRPHSTSGASSFTLVKHRKVELQPSKLSEQCLHTAHHSGAATPSPVGGGSSGAGSVFDLRRYSSSAISADPATSLESNVLKKVASLTLDKATLEQRITKPKFVPEKLDFQLYEKFEGHMLINWFVSAFAEEHYLRQALKVSDLRILATQFCTHLLAAGVLRQLQDKDAPTGEALFRPDLIYYWSHTEAVNAVPPTPGKLQPVSWPPPLSPTASLQDVVLQYNGSGSIGGGGSVKGSTESILPRRLEGDGDVVTELMRKVNEQRSRIEELEMYIDRMNQEKERIKTLADIQSLAKKVREDFDSPTEEKGLRLSRESLKNGTSSNRLSPEGESSPQRLRKSSSSSRIPIPTSNQKPSGTSDSSGVNKVAGSPTKAKSSEQSDAKSTNKEMIKSESMSLTSTLCLPKTPEDDDNSEREKKKKVAFVSSEKIDESRDTMSSSESLQNEISSSSVDTARMTDTAPTPQQLSPVPGMGSSSHSPSPTMSGKSPSMQLSDVASVTATSAAATTIPQPVPLESVKEESPSTQLPPTVIESKNECPPKVEDTSSPGTSNSSSKQPGAPTPPPPPPPPPPMPGMCPPPPPPPMPGMGVPPPPPPMPGMGGPPPPPPMPGMGGPPPPPPMPGMGGPPPPPPMPGMGGAPPPPPMPGMGGPPPPPPIPVGVPMPPPSPSQGSCSSPTPFPAPPVGGWNAQKSLFRKQPLIPPIPMKPLYWTRVIVTPTSSPQHVATSPVGTPPSPNNGSGPLWEELEEAKIPDIDEFAHLFSRQVIDRKNTKKKVTKPVKAQVAKILDSKRSQNVGILSSSLHVDFSEIENAIYNFDTSVVNLEALQQIYEVRATAEELSLIREHVAKHPDQPLDKPEQFLLELADIPHFVERVACFMFQTEFSDNIAGIESKLNNLKCTCQQLMASESLKKVLAIILALGNFMNGGNRQRGQADGFGLEILGKLKDVKSTDNSMTLLHYIVRAYMKQCEDPTKVELPVPEPGDIDRASVVLFDDLEVQLKALQKDLTDCEKKMEAVISASLEENLQPFKDKMEKFVSTAKKQLSDEFENLDECKRRFRATLKFYQFQPKGNMKEEDVAPKDFFIFWAPFCSDFKDFWKKEQQRLLKEKLKELQKKQNIRKSEVKKGKREEGGLKSKFLKRFESSKT</sequence>
<keyword evidence="6" id="KW-1185">Reference proteome</keyword>
<feature type="region of interest" description="Disordered" evidence="3">
    <location>
        <begin position="269"/>
        <end position="298"/>
    </location>
</feature>
<evidence type="ECO:0000313" key="6">
    <source>
        <dbReference type="Proteomes" id="UP000291343"/>
    </source>
</evidence>
<organism evidence="5 6">
    <name type="scientific">Laodelphax striatellus</name>
    <name type="common">Small brown planthopper</name>
    <name type="synonym">Delphax striatella</name>
    <dbReference type="NCBI Taxonomy" id="195883"/>
    <lineage>
        <taxon>Eukaryota</taxon>
        <taxon>Metazoa</taxon>
        <taxon>Ecdysozoa</taxon>
        <taxon>Arthropoda</taxon>
        <taxon>Hexapoda</taxon>
        <taxon>Insecta</taxon>
        <taxon>Pterygota</taxon>
        <taxon>Neoptera</taxon>
        <taxon>Paraneoptera</taxon>
        <taxon>Hemiptera</taxon>
        <taxon>Auchenorrhyncha</taxon>
        <taxon>Fulgoroidea</taxon>
        <taxon>Delphacidae</taxon>
        <taxon>Criomorphinae</taxon>
        <taxon>Laodelphax</taxon>
    </lineage>
</organism>
<dbReference type="InterPro" id="IPR042201">
    <property type="entry name" value="FH2_Formin_sf"/>
</dbReference>
<feature type="domain" description="FH2" evidence="4">
    <location>
        <begin position="976"/>
        <end position="1401"/>
    </location>
</feature>
<dbReference type="GO" id="GO:0005737">
    <property type="term" value="C:cytoplasm"/>
    <property type="evidence" value="ECO:0007669"/>
    <property type="project" value="UniProtKB-ARBA"/>
</dbReference>
<feature type="compositionally biased region" description="Low complexity" evidence="3">
    <location>
        <begin position="719"/>
        <end position="732"/>
    </location>
</feature>
<feature type="compositionally biased region" description="Low complexity" evidence="3">
    <location>
        <begin position="614"/>
        <end position="633"/>
    </location>
</feature>
<dbReference type="PANTHER" id="PTHR45920:SF7">
    <property type="entry name" value="FORMIN-G"/>
    <property type="match status" value="1"/>
</dbReference>
<dbReference type="GO" id="GO:0051015">
    <property type="term" value="F:actin filament binding"/>
    <property type="evidence" value="ECO:0007669"/>
    <property type="project" value="TreeGrafter"/>
</dbReference>
<dbReference type="InterPro" id="IPR015425">
    <property type="entry name" value="FH2_Formin"/>
</dbReference>
<proteinExistence type="inferred from homology"/>
<dbReference type="SUPFAM" id="SSF101447">
    <property type="entry name" value="Formin homology 2 domain (FH2 domain)"/>
    <property type="match status" value="1"/>
</dbReference>
<feature type="compositionally biased region" description="Low complexity" evidence="3">
    <location>
        <begin position="777"/>
        <end position="789"/>
    </location>
</feature>
<feature type="compositionally biased region" description="Low complexity" evidence="3">
    <location>
        <begin position="827"/>
        <end position="840"/>
    </location>
</feature>
<feature type="compositionally biased region" description="Pro residues" evidence="3">
    <location>
        <begin position="841"/>
        <end position="949"/>
    </location>
</feature>
<dbReference type="GO" id="GO:0030866">
    <property type="term" value="P:cortical actin cytoskeleton organization"/>
    <property type="evidence" value="ECO:0007669"/>
    <property type="project" value="TreeGrafter"/>
</dbReference>
<keyword evidence="2" id="KW-0175">Coiled coil</keyword>
<dbReference type="SMART" id="SM00498">
    <property type="entry name" value="FH2"/>
    <property type="match status" value="1"/>
</dbReference>
<dbReference type="FunCoup" id="A0A482WJI2">
    <property type="interactions" value="73"/>
</dbReference>
<feature type="compositionally biased region" description="Basic and acidic residues" evidence="3">
    <location>
        <begin position="815"/>
        <end position="825"/>
    </location>
</feature>
<feature type="compositionally biased region" description="Low complexity" evidence="3">
    <location>
        <begin position="749"/>
        <end position="769"/>
    </location>
</feature>
<dbReference type="Pfam" id="PF02181">
    <property type="entry name" value="FH2"/>
    <property type="match status" value="1"/>
</dbReference>
<dbReference type="Gene3D" id="1.20.58.2220">
    <property type="entry name" value="Formin, FH2 domain"/>
    <property type="match status" value="1"/>
</dbReference>
<comment type="caution">
    <text evidence="5">The sequence shown here is derived from an EMBL/GenBank/DDBJ whole genome shotgun (WGS) entry which is preliminary data.</text>
</comment>
<dbReference type="PROSITE" id="PS51444">
    <property type="entry name" value="FH2"/>
    <property type="match status" value="1"/>
</dbReference>
<dbReference type="OrthoDB" id="427644at2759"/>
<reference evidence="5 6" key="1">
    <citation type="journal article" date="2017" name="Gigascience">
        <title>Genome sequence of the small brown planthopper, Laodelphax striatellus.</title>
        <authorList>
            <person name="Zhu J."/>
            <person name="Jiang F."/>
            <person name="Wang X."/>
            <person name="Yang P."/>
            <person name="Bao Y."/>
            <person name="Zhao W."/>
            <person name="Wang W."/>
            <person name="Lu H."/>
            <person name="Wang Q."/>
            <person name="Cui N."/>
            <person name="Li J."/>
            <person name="Chen X."/>
            <person name="Luo L."/>
            <person name="Yu J."/>
            <person name="Kang L."/>
            <person name="Cui F."/>
        </authorList>
    </citation>
    <scope>NUCLEOTIDE SEQUENCE [LARGE SCALE GENOMIC DNA]</scope>
    <source>
        <strain evidence="5">Lst14</strain>
    </source>
</reference>
<feature type="coiled-coil region" evidence="2">
    <location>
        <begin position="1274"/>
        <end position="1301"/>
    </location>
</feature>
<dbReference type="SMR" id="A0A482WJI2"/>
<feature type="compositionally biased region" description="Basic and acidic residues" evidence="3">
    <location>
        <begin position="657"/>
        <end position="673"/>
    </location>
</feature>
<name>A0A482WJI2_LAOST</name>
<dbReference type="PANTHER" id="PTHR45920">
    <property type="entry name" value="FORMIN HOMOLOGY 2 DOMAIN CONTAINING, ISOFORM I"/>
    <property type="match status" value="1"/>
</dbReference>
<dbReference type="GO" id="GO:0005856">
    <property type="term" value="C:cytoskeleton"/>
    <property type="evidence" value="ECO:0007669"/>
    <property type="project" value="TreeGrafter"/>
</dbReference>
<evidence type="ECO:0000256" key="2">
    <source>
        <dbReference type="SAM" id="Coils"/>
    </source>
</evidence>
<evidence type="ECO:0000259" key="4">
    <source>
        <dbReference type="PROSITE" id="PS51444"/>
    </source>
</evidence>
<dbReference type="EMBL" id="QKKF02033837">
    <property type="protein sequence ID" value="RZF33490.1"/>
    <property type="molecule type" value="Genomic_DNA"/>
</dbReference>
<dbReference type="InParanoid" id="A0A482WJI2"/>